<evidence type="ECO:0000256" key="1">
    <source>
        <dbReference type="SAM" id="MobiDB-lite"/>
    </source>
</evidence>
<comment type="caution">
    <text evidence="2">The sequence shown here is derived from an EMBL/GenBank/DDBJ whole genome shotgun (WGS) entry which is preliminary data.</text>
</comment>
<proteinExistence type="predicted"/>
<organism evidence="2 3">
    <name type="scientific">Leptosia nina</name>
    <dbReference type="NCBI Taxonomy" id="320188"/>
    <lineage>
        <taxon>Eukaryota</taxon>
        <taxon>Metazoa</taxon>
        <taxon>Ecdysozoa</taxon>
        <taxon>Arthropoda</taxon>
        <taxon>Hexapoda</taxon>
        <taxon>Insecta</taxon>
        <taxon>Pterygota</taxon>
        <taxon>Neoptera</taxon>
        <taxon>Endopterygota</taxon>
        <taxon>Lepidoptera</taxon>
        <taxon>Glossata</taxon>
        <taxon>Ditrysia</taxon>
        <taxon>Papilionoidea</taxon>
        <taxon>Pieridae</taxon>
        <taxon>Pierinae</taxon>
        <taxon>Leptosia</taxon>
    </lineage>
</organism>
<name>A0AAV1JN64_9NEOP</name>
<protein>
    <submittedName>
        <fullName evidence="2">Uncharacterized protein</fullName>
    </submittedName>
</protein>
<keyword evidence="3" id="KW-1185">Reference proteome</keyword>
<feature type="region of interest" description="Disordered" evidence="1">
    <location>
        <begin position="50"/>
        <end position="78"/>
    </location>
</feature>
<sequence>MIVKNGTACICKEKQLRFRHTLYSMAEVFIVYWYEGETVGVDDGAAACNASEQSPTSKDRSCSLANGLAQESGNGHVV</sequence>
<reference evidence="2 3" key="1">
    <citation type="submission" date="2023-11" db="EMBL/GenBank/DDBJ databases">
        <authorList>
            <person name="Okamura Y."/>
        </authorList>
    </citation>
    <scope>NUCLEOTIDE SEQUENCE [LARGE SCALE GENOMIC DNA]</scope>
</reference>
<accession>A0AAV1JN64</accession>
<dbReference type="EMBL" id="CAVLEF010000040">
    <property type="protein sequence ID" value="CAK1549866.1"/>
    <property type="molecule type" value="Genomic_DNA"/>
</dbReference>
<dbReference type="Proteomes" id="UP001497472">
    <property type="component" value="Unassembled WGS sequence"/>
</dbReference>
<gene>
    <name evidence="2" type="ORF">LNINA_LOCUS9133</name>
</gene>
<feature type="compositionally biased region" description="Polar residues" evidence="1">
    <location>
        <begin position="69"/>
        <end position="78"/>
    </location>
</feature>
<evidence type="ECO:0000313" key="2">
    <source>
        <dbReference type="EMBL" id="CAK1549866.1"/>
    </source>
</evidence>
<dbReference type="AlphaFoldDB" id="A0AAV1JN64"/>
<evidence type="ECO:0000313" key="3">
    <source>
        <dbReference type="Proteomes" id="UP001497472"/>
    </source>
</evidence>